<protein>
    <recommendedName>
        <fullName evidence="4">Lipoprotein</fullName>
    </recommendedName>
</protein>
<proteinExistence type="predicted"/>
<evidence type="ECO:0000313" key="3">
    <source>
        <dbReference type="Proteomes" id="UP000053246"/>
    </source>
</evidence>
<accession>A0A9X0LCP8</accession>
<evidence type="ECO:0008006" key="4">
    <source>
        <dbReference type="Google" id="ProtNLM"/>
    </source>
</evidence>
<sequence>MTTSRYGRLAVLPLLLLASAACGQQAGADGAGDSGAPEKSYSADTVVFRMDHVGGFTTPAMLATRLPAVSVYGDGRVITQGPVTLAYPGPALPNLQVGTISTAELENLIKAAREAGVGGVSDLGSPPVSDVPSTRFTVFDGTRTEQLEVYALEVGADPGAGAGQGVTADQQAARDKLRAFAESLTAETGPLGKATTDTQAYAPTAVAAVAEDYVTNSEVGDQPEVAWPGPALPGAQLSKDLGLSCVTATGDQAKQVLAAAATANAATPWSSEGRQWTVHLRPLLPDETDCGDLASKR</sequence>
<keyword evidence="1" id="KW-0732">Signal</keyword>
<dbReference type="RefSeq" id="WP_013734614.1">
    <property type="nucleotide sequence ID" value="NZ_LMWI01000002.1"/>
</dbReference>
<comment type="caution">
    <text evidence="2">The sequence shown here is derived from an EMBL/GenBank/DDBJ whole genome shotgun (WGS) entry which is preliminary data.</text>
</comment>
<organism evidence="2 3">
    <name type="scientific">Micromonospora maris</name>
    <dbReference type="NCBI Taxonomy" id="1003110"/>
    <lineage>
        <taxon>Bacteria</taxon>
        <taxon>Bacillati</taxon>
        <taxon>Actinomycetota</taxon>
        <taxon>Actinomycetes</taxon>
        <taxon>Micromonosporales</taxon>
        <taxon>Micromonosporaceae</taxon>
        <taxon>Micromonospora</taxon>
    </lineage>
</organism>
<gene>
    <name evidence="2" type="ORF">ADL17_19450</name>
</gene>
<feature type="chain" id="PRO_5040917958" description="Lipoprotein" evidence="1">
    <location>
        <begin position="24"/>
        <end position="297"/>
    </location>
</feature>
<dbReference type="PROSITE" id="PS51257">
    <property type="entry name" value="PROKAR_LIPOPROTEIN"/>
    <property type="match status" value="1"/>
</dbReference>
<reference evidence="2 3" key="1">
    <citation type="submission" date="2015-10" db="EMBL/GenBank/DDBJ databases">
        <authorList>
            <person name="Ju K.-S."/>
            <person name="Doroghazi J.R."/>
            <person name="Metcalf W.W."/>
        </authorList>
    </citation>
    <scope>NUCLEOTIDE SEQUENCE [LARGE SCALE GENOMIC DNA]</scope>
    <source>
        <strain evidence="2 3">NRRL B-24793</strain>
    </source>
</reference>
<dbReference type="EMBL" id="LMWI01000002">
    <property type="protein sequence ID" value="KUJ45265.1"/>
    <property type="molecule type" value="Genomic_DNA"/>
</dbReference>
<dbReference type="Proteomes" id="UP000053246">
    <property type="component" value="Unassembled WGS sequence"/>
</dbReference>
<keyword evidence="3" id="KW-1185">Reference proteome</keyword>
<evidence type="ECO:0000256" key="1">
    <source>
        <dbReference type="SAM" id="SignalP"/>
    </source>
</evidence>
<name>A0A9X0LCP8_9ACTN</name>
<dbReference type="AlphaFoldDB" id="A0A9X0LCP8"/>
<dbReference type="OMA" id="PEVAWPG"/>
<feature type="signal peptide" evidence="1">
    <location>
        <begin position="1"/>
        <end position="23"/>
    </location>
</feature>
<evidence type="ECO:0000313" key="2">
    <source>
        <dbReference type="EMBL" id="KUJ45265.1"/>
    </source>
</evidence>